<evidence type="ECO:0000313" key="1">
    <source>
        <dbReference type="EMBL" id="QDV05899.1"/>
    </source>
</evidence>
<keyword evidence="2" id="KW-1185">Reference proteome</keyword>
<reference evidence="1 2" key="1">
    <citation type="submission" date="2019-02" db="EMBL/GenBank/DDBJ databases">
        <title>Deep-cultivation of Planctomycetes and their phenomic and genomic characterization uncovers novel biology.</title>
        <authorList>
            <person name="Wiegand S."/>
            <person name="Jogler M."/>
            <person name="Boedeker C."/>
            <person name="Pinto D."/>
            <person name="Vollmers J."/>
            <person name="Rivas-Marin E."/>
            <person name="Kohn T."/>
            <person name="Peeters S.H."/>
            <person name="Heuer A."/>
            <person name="Rast P."/>
            <person name="Oberbeckmann S."/>
            <person name="Bunk B."/>
            <person name="Jeske O."/>
            <person name="Meyerdierks A."/>
            <person name="Storesund J.E."/>
            <person name="Kallscheuer N."/>
            <person name="Luecker S."/>
            <person name="Lage O.M."/>
            <person name="Pohl T."/>
            <person name="Merkel B.J."/>
            <person name="Hornburger P."/>
            <person name="Mueller R.-W."/>
            <person name="Bruemmer F."/>
            <person name="Labrenz M."/>
            <person name="Spormann A.M."/>
            <person name="Op den Camp H."/>
            <person name="Overmann J."/>
            <person name="Amann R."/>
            <person name="Jetten M.S.M."/>
            <person name="Mascher T."/>
            <person name="Medema M.H."/>
            <person name="Devos D.P."/>
            <person name="Kaster A.-K."/>
            <person name="Ovreas L."/>
            <person name="Rohde M."/>
            <person name="Galperin M.Y."/>
            <person name="Jogler C."/>
        </authorList>
    </citation>
    <scope>NUCLEOTIDE SEQUENCE [LARGE SCALE GENOMIC DNA]</scope>
    <source>
        <strain evidence="1 2">Poly30</strain>
    </source>
</reference>
<sequence>MNGWEMSNPVELLARADKAAIREFSSSYHLAATNPEATALLIIRKYDAEQDTAPRPLSPGATGLGKGFRVGLVVATSKAEYVFQLPTLRTYLSLSLLNDPEEGNDKIVLETDLGEALTNLASLQTHLPPITAGLLPEPTLESALIALE</sequence>
<dbReference type="EMBL" id="CP036434">
    <property type="protein sequence ID" value="QDV05899.1"/>
    <property type="molecule type" value="Genomic_DNA"/>
</dbReference>
<gene>
    <name evidence="1" type="ORF">Poly30_14020</name>
</gene>
<dbReference type="AlphaFoldDB" id="A0A518EP92"/>
<organism evidence="1 2">
    <name type="scientific">Saltatorellus ferox</name>
    <dbReference type="NCBI Taxonomy" id="2528018"/>
    <lineage>
        <taxon>Bacteria</taxon>
        <taxon>Pseudomonadati</taxon>
        <taxon>Planctomycetota</taxon>
        <taxon>Planctomycetia</taxon>
        <taxon>Planctomycetia incertae sedis</taxon>
        <taxon>Saltatorellus</taxon>
    </lineage>
</organism>
<accession>A0A518EP92</accession>
<proteinExistence type="predicted"/>
<name>A0A518EP92_9BACT</name>
<evidence type="ECO:0000313" key="2">
    <source>
        <dbReference type="Proteomes" id="UP000320390"/>
    </source>
</evidence>
<protein>
    <submittedName>
        <fullName evidence="1">Uncharacterized protein</fullName>
    </submittedName>
</protein>
<dbReference type="Proteomes" id="UP000320390">
    <property type="component" value="Chromosome"/>
</dbReference>